<accession>A0A087VVU4</accession>
<dbReference type="InterPro" id="IPR038371">
    <property type="entry name" value="Cu_polyphenol_OxRdtase_sf"/>
</dbReference>
<evidence type="ECO:0000256" key="7">
    <source>
        <dbReference type="ARBA" id="ARBA00022833"/>
    </source>
</evidence>
<sequence length="327" mass="34208">MTKGAVEPGFETADQWSDTHEVVDSSAIATHDVDGAPIPVTIPVNLAPGVKVVYTTRLGGVSRGGYASLNLGSKGNDDPAAVEANRRGLVRELGKPLRLVSQVHSAQVVDADGPNPLDAGMEASPGDAQVTTRTDQALGVFAADCLPVLLADPEAGVIGAAHCGRKGLMAGVIASVVDGMVSKGAVRNRIVATLGPCICPDCYQVDEELAHSFDQRFPGTAGVSRFGGASIDIAMAARMDLQEAGVSVVVDSGPRVAAATHYLKDDQELEAIHKMDDGAKQARDIRVDQAGHWLCTVENPLWFSHRRSVLAGTGDEGRMLALIMREG</sequence>
<keyword evidence="5" id="KW-0479">Metal-binding</keyword>
<dbReference type="RefSeq" id="WP_052108864.1">
    <property type="nucleotide sequence ID" value="NZ_CP006018.1"/>
</dbReference>
<dbReference type="Pfam" id="PF02578">
    <property type="entry name" value="Cu-oxidase_4"/>
    <property type="match status" value="1"/>
</dbReference>
<evidence type="ECO:0008006" key="14">
    <source>
        <dbReference type="Google" id="ProtNLM"/>
    </source>
</evidence>
<evidence type="ECO:0000256" key="1">
    <source>
        <dbReference type="ARBA" id="ARBA00000553"/>
    </source>
</evidence>
<keyword evidence="6" id="KW-0378">Hydrolase</keyword>
<comment type="catalytic activity">
    <reaction evidence="1">
        <text>inosine + phosphate = alpha-D-ribose 1-phosphate + hypoxanthine</text>
        <dbReference type="Rhea" id="RHEA:27646"/>
        <dbReference type="ChEBI" id="CHEBI:17368"/>
        <dbReference type="ChEBI" id="CHEBI:17596"/>
        <dbReference type="ChEBI" id="CHEBI:43474"/>
        <dbReference type="ChEBI" id="CHEBI:57720"/>
        <dbReference type="EC" id="2.4.2.1"/>
    </reaction>
    <physiologicalReaction direction="left-to-right" evidence="1">
        <dbReference type="Rhea" id="RHEA:27647"/>
    </physiologicalReaction>
</comment>
<comment type="function">
    <text evidence="2">Purine nucleoside enzyme that catalyzes the phosphorolysis of adenosine and inosine nucleosides, yielding D-ribose 1-phosphate and the respective free bases, adenine and hypoxanthine. Also catalyzes the phosphorolysis of S-methyl-5'-thioadenosine into adenine and S-methyl-5-thio-alpha-D-ribose 1-phosphate. Also has adenosine deaminase activity.</text>
</comment>
<evidence type="ECO:0000256" key="8">
    <source>
        <dbReference type="ARBA" id="ARBA00023008"/>
    </source>
</evidence>
<comment type="catalytic activity">
    <reaction evidence="11">
        <text>S-methyl-5'-thioadenosine + phosphate = 5-(methylsulfanyl)-alpha-D-ribose 1-phosphate + adenine</text>
        <dbReference type="Rhea" id="RHEA:11852"/>
        <dbReference type="ChEBI" id="CHEBI:16708"/>
        <dbReference type="ChEBI" id="CHEBI:17509"/>
        <dbReference type="ChEBI" id="CHEBI:43474"/>
        <dbReference type="ChEBI" id="CHEBI:58533"/>
        <dbReference type="EC" id="2.4.2.28"/>
    </reaction>
    <physiologicalReaction direction="left-to-right" evidence="11">
        <dbReference type="Rhea" id="RHEA:11853"/>
    </physiologicalReaction>
</comment>
<dbReference type="GO" id="GO:0016787">
    <property type="term" value="F:hydrolase activity"/>
    <property type="evidence" value="ECO:0007669"/>
    <property type="project" value="UniProtKB-KW"/>
</dbReference>
<dbReference type="SUPFAM" id="SSF64438">
    <property type="entry name" value="CNF1/YfiH-like putative cysteine hydrolases"/>
    <property type="match status" value="1"/>
</dbReference>
<evidence type="ECO:0000313" key="13">
    <source>
        <dbReference type="Proteomes" id="UP000028569"/>
    </source>
</evidence>
<dbReference type="PANTHER" id="PTHR30616:SF2">
    <property type="entry name" value="PURINE NUCLEOSIDE PHOSPHORYLASE LACC1"/>
    <property type="match status" value="1"/>
</dbReference>
<dbReference type="KEGG" id="bii:BINDI_1154"/>
<dbReference type="HOGENOM" id="CLU_065784_3_2_11"/>
<keyword evidence="4" id="KW-0808">Transferase</keyword>
<evidence type="ECO:0000256" key="2">
    <source>
        <dbReference type="ARBA" id="ARBA00003215"/>
    </source>
</evidence>
<dbReference type="GO" id="GO:0005507">
    <property type="term" value="F:copper ion binding"/>
    <property type="evidence" value="ECO:0007669"/>
    <property type="project" value="TreeGrafter"/>
</dbReference>
<dbReference type="Proteomes" id="UP000028569">
    <property type="component" value="Chromosome"/>
</dbReference>
<evidence type="ECO:0000256" key="10">
    <source>
        <dbReference type="ARBA" id="ARBA00048968"/>
    </source>
</evidence>
<dbReference type="OrthoDB" id="4279at2"/>
<keyword evidence="13" id="KW-1185">Reference proteome</keyword>
<evidence type="ECO:0000256" key="6">
    <source>
        <dbReference type="ARBA" id="ARBA00022801"/>
    </source>
</evidence>
<evidence type="ECO:0000256" key="9">
    <source>
        <dbReference type="ARBA" id="ARBA00047989"/>
    </source>
</evidence>
<evidence type="ECO:0000256" key="4">
    <source>
        <dbReference type="ARBA" id="ARBA00022679"/>
    </source>
</evidence>
<dbReference type="InterPro" id="IPR011324">
    <property type="entry name" value="Cytotoxic_necrot_fac-like_cat"/>
</dbReference>
<proteinExistence type="inferred from homology"/>
<dbReference type="InterPro" id="IPR003730">
    <property type="entry name" value="Cu_polyphenol_OxRdtase"/>
</dbReference>
<evidence type="ECO:0000256" key="11">
    <source>
        <dbReference type="ARBA" id="ARBA00049893"/>
    </source>
</evidence>
<dbReference type="EMBL" id="CP006018">
    <property type="protein sequence ID" value="AIC92416.1"/>
    <property type="molecule type" value="Genomic_DNA"/>
</dbReference>
<reference evidence="12 13" key="1">
    <citation type="journal article" date="2014" name="Appl. Environ. Microbiol.">
        <title>Genomic encyclopedia of type strains of the genus Bifidobacterium.</title>
        <authorList>
            <person name="Milani C."/>
            <person name="Lugli G.A."/>
            <person name="Duranti S."/>
            <person name="Turroni F."/>
            <person name="Bottacini F."/>
            <person name="Mangifesta M."/>
            <person name="Sanchez B."/>
            <person name="Viappiani A."/>
            <person name="Mancabelli L."/>
            <person name="Taminiau B."/>
            <person name="Delcenserie V."/>
            <person name="Barrangou R."/>
            <person name="Margolles A."/>
            <person name="van Sinderen D."/>
            <person name="Ventura M."/>
        </authorList>
    </citation>
    <scope>NUCLEOTIDE SEQUENCE [LARGE SCALE GENOMIC DNA]</scope>
    <source>
        <strain evidence="12 13">LMG 11587</strain>
    </source>
</reference>
<keyword evidence="7" id="KW-0862">Zinc</keyword>
<dbReference type="Gene3D" id="3.60.140.10">
    <property type="entry name" value="CNF1/YfiH-like putative cysteine hydrolases"/>
    <property type="match status" value="1"/>
</dbReference>
<gene>
    <name evidence="12" type="ORF">BINDI_1154</name>
</gene>
<dbReference type="AlphaFoldDB" id="A0A087VVU4"/>
<evidence type="ECO:0000313" key="12">
    <source>
        <dbReference type="EMBL" id="AIC92416.1"/>
    </source>
</evidence>
<name>A0A087VVU4_9BIFI</name>
<evidence type="ECO:0000256" key="3">
    <source>
        <dbReference type="ARBA" id="ARBA00007353"/>
    </source>
</evidence>
<dbReference type="CDD" id="cd16833">
    <property type="entry name" value="YfiH"/>
    <property type="match status" value="1"/>
</dbReference>
<organism evidence="12 13">
    <name type="scientific">Bifidobacterium [indicum] DSM 20214 = LMG 11587</name>
    <dbReference type="NCBI Taxonomy" id="1341694"/>
    <lineage>
        <taxon>Bacteria</taxon>
        <taxon>Bacillati</taxon>
        <taxon>Actinomycetota</taxon>
        <taxon>Actinomycetes</taxon>
        <taxon>Bifidobacteriales</taxon>
        <taxon>Bifidobacteriaceae</taxon>
        <taxon>Bifidobacterium</taxon>
    </lineage>
</organism>
<keyword evidence="8" id="KW-0186">Copper</keyword>
<comment type="catalytic activity">
    <reaction evidence="10">
        <text>adenosine + phosphate = alpha-D-ribose 1-phosphate + adenine</text>
        <dbReference type="Rhea" id="RHEA:27642"/>
        <dbReference type="ChEBI" id="CHEBI:16335"/>
        <dbReference type="ChEBI" id="CHEBI:16708"/>
        <dbReference type="ChEBI" id="CHEBI:43474"/>
        <dbReference type="ChEBI" id="CHEBI:57720"/>
        <dbReference type="EC" id="2.4.2.1"/>
    </reaction>
    <physiologicalReaction direction="left-to-right" evidence="10">
        <dbReference type="Rhea" id="RHEA:27643"/>
    </physiologicalReaction>
</comment>
<dbReference type="GO" id="GO:0017061">
    <property type="term" value="F:S-methyl-5-thioadenosine phosphorylase activity"/>
    <property type="evidence" value="ECO:0007669"/>
    <property type="project" value="UniProtKB-EC"/>
</dbReference>
<dbReference type="PANTHER" id="PTHR30616">
    <property type="entry name" value="UNCHARACTERIZED PROTEIN YFIH"/>
    <property type="match status" value="1"/>
</dbReference>
<comment type="similarity">
    <text evidence="3">Belongs to the purine nucleoside phosphorylase YfiH/LACC1 family.</text>
</comment>
<evidence type="ECO:0000256" key="5">
    <source>
        <dbReference type="ARBA" id="ARBA00022723"/>
    </source>
</evidence>
<protein>
    <recommendedName>
        <fullName evidence="14">Copper oxidase</fullName>
    </recommendedName>
</protein>
<comment type="catalytic activity">
    <reaction evidence="9">
        <text>adenosine + H2O + H(+) = inosine + NH4(+)</text>
        <dbReference type="Rhea" id="RHEA:24408"/>
        <dbReference type="ChEBI" id="CHEBI:15377"/>
        <dbReference type="ChEBI" id="CHEBI:15378"/>
        <dbReference type="ChEBI" id="CHEBI:16335"/>
        <dbReference type="ChEBI" id="CHEBI:17596"/>
        <dbReference type="ChEBI" id="CHEBI:28938"/>
        <dbReference type="EC" id="3.5.4.4"/>
    </reaction>
    <physiologicalReaction direction="left-to-right" evidence="9">
        <dbReference type="Rhea" id="RHEA:24409"/>
    </physiologicalReaction>
</comment>